<organism evidence="3 4">
    <name type="scientific">Bursaphelenchus xylophilus</name>
    <name type="common">Pinewood nematode worm</name>
    <name type="synonym">Aphelenchoides xylophilus</name>
    <dbReference type="NCBI Taxonomy" id="6326"/>
    <lineage>
        <taxon>Eukaryota</taxon>
        <taxon>Metazoa</taxon>
        <taxon>Ecdysozoa</taxon>
        <taxon>Nematoda</taxon>
        <taxon>Chromadorea</taxon>
        <taxon>Rhabditida</taxon>
        <taxon>Tylenchina</taxon>
        <taxon>Tylenchomorpha</taxon>
        <taxon>Aphelenchoidea</taxon>
        <taxon>Aphelenchoididae</taxon>
        <taxon>Bursaphelenchus</taxon>
    </lineage>
</organism>
<dbReference type="Proteomes" id="UP000095284">
    <property type="component" value="Unplaced"/>
</dbReference>
<keyword evidence="2" id="KW-0812">Transmembrane</keyword>
<evidence type="ECO:0000313" key="4">
    <source>
        <dbReference type="WBParaSite" id="BXY_1730400.1"/>
    </source>
</evidence>
<evidence type="ECO:0000256" key="2">
    <source>
        <dbReference type="SAM" id="Phobius"/>
    </source>
</evidence>
<feature type="compositionally biased region" description="Basic and acidic residues" evidence="1">
    <location>
        <begin position="1"/>
        <end position="25"/>
    </location>
</feature>
<protein>
    <submittedName>
        <fullName evidence="4">Transmembrane protein</fullName>
    </submittedName>
</protein>
<feature type="region of interest" description="Disordered" evidence="1">
    <location>
        <begin position="1"/>
        <end position="29"/>
    </location>
</feature>
<dbReference type="AlphaFoldDB" id="A0A1I7SW73"/>
<keyword evidence="2" id="KW-1133">Transmembrane helix</keyword>
<feature type="transmembrane region" description="Helical" evidence="2">
    <location>
        <begin position="103"/>
        <end position="127"/>
    </location>
</feature>
<reference evidence="4" key="1">
    <citation type="submission" date="2016-11" db="UniProtKB">
        <authorList>
            <consortium name="WormBaseParasite"/>
        </authorList>
    </citation>
    <scope>IDENTIFICATION</scope>
</reference>
<evidence type="ECO:0000256" key="1">
    <source>
        <dbReference type="SAM" id="MobiDB-lite"/>
    </source>
</evidence>
<proteinExistence type="predicted"/>
<name>A0A1I7SW73_BURXY</name>
<keyword evidence="2" id="KW-0472">Membrane</keyword>
<dbReference type="WBParaSite" id="BXY_1730400.1">
    <property type="protein sequence ID" value="BXY_1730400.1"/>
    <property type="gene ID" value="BXY_1730400"/>
</dbReference>
<feature type="region of interest" description="Disordered" evidence="1">
    <location>
        <begin position="66"/>
        <end position="91"/>
    </location>
</feature>
<evidence type="ECO:0000313" key="3">
    <source>
        <dbReference type="Proteomes" id="UP000095284"/>
    </source>
</evidence>
<sequence length="134" mass="14554">MMRSDARKGHAECLGHPKAAGEKRTARLGSTKRGSVGLYDVHSVPSLSSPHSLFLSRHLTTQSFASALPSTDQTSAVARSRVPRSQRSSGQSDATFRVRCGHALFGVALLPFLLFGSRALVVLFRIIHPFVVWV</sequence>
<accession>A0A1I7SW73</accession>